<dbReference type="Pfam" id="PF02384">
    <property type="entry name" value="N6_Mtase"/>
    <property type="match status" value="1"/>
</dbReference>
<dbReference type="EC" id="2.1.1.72" evidence="1"/>
<dbReference type="EMBL" id="DVJM01000244">
    <property type="protein sequence ID" value="HIS79825.1"/>
    <property type="molecule type" value="Genomic_DNA"/>
</dbReference>
<gene>
    <name evidence="8" type="ORF">IAD03_10700</name>
</gene>
<organism evidence="8 9">
    <name type="scientific">Candidatus Caccousia stercoris</name>
    <dbReference type="NCBI Taxonomy" id="2840723"/>
    <lineage>
        <taxon>Bacteria</taxon>
        <taxon>Bacillati</taxon>
        <taxon>Bacillota</taxon>
        <taxon>Clostridia</taxon>
        <taxon>Eubacteriales</taxon>
        <taxon>Oscillospiraceae</taxon>
        <taxon>Oscillospiraceae incertae sedis</taxon>
        <taxon>Candidatus Caccousia</taxon>
    </lineage>
</organism>
<accession>A0A9D1FUZ6</accession>
<evidence type="ECO:0000256" key="4">
    <source>
        <dbReference type="ARBA" id="ARBA00022691"/>
    </source>
</evidence>
<reference evidence="8" key="2">
    <citation type="journal article" date="2021" name="PeerJ">
        <title>Extensive microbial diversity within the chicken gut microbiome revealed by metagenomics and culture.</title>
        <authorList>
            <person name="Gilroy R."/>
            <person name="Ravi A."/>
            <person name="Getino M."/>
            <person name="Pursley I."/>
            <person name="Horton D.L."/>
            <person name="Alikhan N.F."/>
            <person name="Baker D."/>
            <person name="Gharbi K."/>
            <person name="Hall N."/>
            <person name="Watson M."/>
            <person name="Adriaenssens E.M."/>
            <person name="Foster-Nyarko E."/>
            <person name="Jarju S."/>
            <person name="Secka A."/>
            <person name="Antonio M."/>
            <person name="Oren A."/>
            <person name="Chaudhuri R.R."/>
            <person name="La Ragione R."/>
            <person name="Hildebrand F."/>
            <person name="Pallen M.J."/>
        </authorList>
    </citation>
    <scope>NUCLEOTIDE SEQUENCE</scope>
    <source>
        <strain evidence="8">6086</strain>
    </source>
</reference>
<evidence type="ECO:0000256" key="6">
    <source>
        <dbReference type="ARBA" id="ARBA00047942"/>
    </source>
</evidence>
<evidence type="ECO:0000256" key="5">
    <source>
        <dbReference type="ARBA" id="ARBA00022747"/>
    </source>
</evidence>
<dbReference type="InterPro" id="IPR029063">
    <property type="entry name" value="SAM-dependent_MTases_sf"/>
</dbReference>
<dbReference type="PANTHER" id="PTHR42933">
    <property type="entry name" value="SLR6095 PROTEIN"/>
    <property type="match status" value="1"/>
</dbReference>
<comment type="caution">
    <text evidence="8">The sequence shown here is derived from an EMBL/GenBank/DDBJ whole genome shotgun (WGS) entry which is preliminary data.</text>
</comment>
<feature type="domain" description="DNA methylase adenine-specific" evidence="7">
    <location>
        <begin position="109"/>
        <end position="248"/>
    </location>
</feature>
<comment type="catalytic activity">
    <reaction evidence="6">
        <text>a 2'-deoxyadenosine in DNA + S-adenosyl-L-methionine = an N(6)-methyl-2'-deoxyadenosine in DNA + S-adenosyl-L-homocysteine + H(+)</text>
        <dbReference type="Rhea" id="RHEA:15197"/>
        <dbReference type="Rhea" id="RHEA-COMP:12418"/>
        <dbReference type="Rhea" id="RHEA-COMP:12419"/>
        <dbReference type="ChEBI" id="CHEBI:15378"/>
        <dbReference type="ChEBI" id="CHEBI:57856"/>
        <dbReference type="ChEBI" id="CHEBI:59789"/>
        <dbReference type="ChEBI" id="CHEBI:90615"/>
        <dbReference type="ChEBI" id="CHEBI:90616"/>
        <dbReference type="EC" id="2.1.1.72"/>
    </reaction>
</comment>
<keyword evidence="5" id="KW-0680">Restriction system</keyword>
<dbReference type="InterPro" id="IPR051537">
    <property type="entry name" value="DNA_Adenine_Mtase"/>
</dbReference>
<evidence type="ECO:0000313" key="9">
    <source>
        <dbReference type="Proteomes" id="UP000824141"/>
    </source>
</evidence>
<protein>
    <recommendedName>
        <fullName evidence="1">site-specific DNA-methyltransferase (adenine-specific)</fullName>
        <ecNumber evidence="1">2.1.1.72</ecNumber>
    </recommendedName>
</protein>
<evidence type="ECO:0000256" key="1">
    <source>
        <dbReference type="ARBA" id="ARBA00011900"/>
    </source>
</evidence>
<evidence type="ECO:0000313" key="8">
    <source>
        <dbReference type="EMBL" id="HIS79825.1"/>
    </source>
</evidence>
<keyword evidence="3" id="KW-0808">Transferase</keyword>
<evidence type="ECO:0000256" key="3">
    <source>
        <dbReference type="ARBA" id="ARBA00022679"/>
    </source>
</evidence>
<dbReference type="Proteomes" id="UP000824141">
    <property type="component" value="Unassembled WGS sequence"/>
</dbReference>
<dbReference type="PANTHER" id="PTHR42933:SF1">
    <property type="entry name" value="SITE-SPECIFIC DNA-METHYLTRANSFERASE (ADENINE-SPECIFIC)"/>
    <property type="match status" value="1"/>
</dbReference>
<evidence type="ECO:0000256" key="2">
    <source>
        <dbReference type="ARBA" id="ARBA00022603"/>
    </source>
</evidence>
<dbReference type="Gene3D" id="3.40.50.150">
    <property type="entry name" value="Vaccinia Virus protein VP39"/>
    <property type="match status" value="1"/>
</dbReference>
<keyword evidence="4" id="KW-0949">S-adenosyl-L-methionine</keyword>
<proteinExistence type="predicted"/>
<dbReference type="GO" id="GO:0008170">
    <property type="term" value="F:N-methyltransferase activity"/>
    <property type="evidence" value="ECO:0007669"/>
    <property type="project" value="InterPro"/>
</dbReference>
<dbReference type="GO" id="GO:0032259">
    <property type="term" value="P:methylation"/>
    <property type="evidence" value="ECO:0007669"/>
    <property type="project" value="UniProtKB-KW"/>
</dbReference>
<keyword evidence="2 8" id="KW-0489">Methyltransferase</keyword>
<evidence type="ECO:0000259" key="7">
    <source>
        <dbReference type="Pfam" id="PF02384"/>
    </source>
</evidence>
<name>A0A9D1FUZ6_9FIRM</name>
<sequence length="390" mass="44908">MSKRQQQQVEKRSAGFMAEFKKLLYRHQAWEAWRDFCALSACAIANAVDKRHFETREKMYLDTIKRYNKQEQEVFPVLFAETVLELERNPDQDFLGKMFMQLELGNHWKGQFFTPYHVCHLMAKLNLDEQKENLERKGWISVGDCCCGAGAMLIAFANACRQEKINYQQDVLFIAQDIDPTAAYMCYIQLSLLGCAGYVKIGNALTEPLVAGDSAKETVWCTPMYFSQVWQMRRFLESMKAMFPEEKKSEETLLILYKAKSQTSVNLKGGNTMKELQKQMEKTKKGSLEYCIGQMLLSRCEGDPAAEEIVEKDLATKGMELTVCAKKLFDYARAHKQDNCYCMEDEEAEKIIFEFYGIGQKEPAPQEPEKPVVPEAVQADRLMFSLEDLL</sequence>
<dbReference type="GO" id="GO:0009007">
    <property type="term" value="F:site-specific DNA-methyltransferase (adenine-specific) activity"/>
    <property type="evidence" value="ECO:0007669"/>
    <property type="project" value="UniProtKB-EC"/>
</dbReference>
<dbReference type="InterPro" id="IPR003356">
    <property type="entry name" value="DNA_methylase_A-5"/>
</dbReference>
<dbReference type="GO" id="GO:0009307">
    <property type="term" value="P:DNA restriction-modification system"/>
    <property type="evidence" value="ECO:0007669"/>
    <property type="project" value="UniProtKB-KW"/>
</dbReference>
<dbReference type="AlphaFoldDB" id="A0A9D1FUZ6"/>
<dbReference type="SUPFAM" id="SSF53335">
    <property type="entry name" value="S-adenosyl-L-methionine-dependent methyltransferases"/>
    <property type="match status" value="1"/>
</dbReference>
<reference evidence="8" key="1">
    <citation type="submission" date="2020-10" db="EMBL/GenBank/DDBJ databases">
        <authorList>
            <person name="Gilroy R."/>
        </authorList>
    </citation>
    <scope>NUCLEOTIDE SEQUENCE</scope>
    <source>
        <strain evidence="8">6086</strain>
    </source>
</reference>
<dbReference type="GO" id="GO:0003677">
    <property type="term" value="F:DNA binding"/>
    <property type="evidence" value="ECO:0007669"/>
    <property type="project" value="InterPro"/>
</dbReference>